<dbReference type="InterPro" id="IPR000595">
    <property type="entry name" value="cNMP-bd_dom"/>
</dbReference>
<dbReference type="AlphaFoldDB" id="A0AAQ1MF81"/>
<evidence type="ECO:0000256" key="3">
    <source>
        <dbReference type="ARBA" id="ARBA00023163"/>
    </source>
</evidence>
<dbReference type="Gene3D" id="2.60.120.10">
    <property type="entry name" value="Jelly Rolls"/>
    <property type="match status" value="1"/>
</dbReference>
<gene>
    <name evidence="5" type="ORF">SAMN05444424_2642</name>
</gene>
<dbReference type="PANTHER" id="PTHR24567">
    <property type="entry name" value="CRP FAMILY TRANSCRIPTIONAL REGULATORY PROTEIN"/>
    <property type="match status" value="1"/>
</dbReference>
<dbReference type="Proteomes" id="UP000184089">
    <property type="component" value="Unassembled WGS sequence"/>
</dbReference>
<dbReference type="SUPFAM" id="SSF46785">
    <property type="entry name" value="Winged helix' DNA-binding domain"/>
    <property type="match status" value="1"/>
</dbReference>
<dbReference type="GO" id="GO:0005829">
    <property type="term" value="C:cytosol"/>
    <property type="evidence" value="ECO:0007669"/>
    <property type="project" value="TreeGrafter"/>
</dbReference>
<reference evidence="6" key="1">
    <citation type="submission" date="2016-11" db="EMBL/GenBank/DDBJ databases">
        <authorList>
            <person name="Jaros S."/>
            <person name="Januszkiewicz K."/>
            <person name="Wedrychowicz H."/>
        </authorList>
    </citation>
    <scope>NUCLEOTIDE SEQUENCE [LARGE SCALE GENOMIC DNA]</scope>
    <source>
        <strain evidence="6">DSM 4029</strain>
    </source>
</reference>
<dbReference type="InterPro" id="IPR012318">
    <property type="entry name" value="HTH_CRP"/>
</dbReference>
<dbReference type="InterPro" id="IPR036388">
    <property type="entry name" value="WH-like_DNA-bd_sf"/>
</dbReference>
<dbReference type="CDD" id="cd00038">
    <property type="entry name" value="CAP_ED"/>
    <property type="match status" value="1"/>
</dbReference>
<dbReference type="InterPro" id="IPR036390">
    <property type="entry name" value="WH_DNA-bd_sf"/>
</dbReference>
<dbReference type="InterPro" id="IPR018490">
    <property type="entry name" value="cNMP-bd_dom_sf"/>
</dbReference>
<proteinExistence type="predicted"/>
<evidence type="ECO:0000256" key="2">
    <source>
        <dbReference type="ARBA" id="ARBA00023125"/>
    </source>
</evidence>
<dbReference type="SMART" id="SM00100">
    <property type="entry name" value="cNMP"/>
    <property type="match status" value="1"/>
</dbReference>
<dbReference type="SUPFAM" id="SSF51206">
    <property type="entry name" value="cAMP-binding domain-like"/>
    <property type="match status" value="1"/>
</dbReference>
<dbReference type="InterPro" id="IPR050397">
    <property type="entry name" value="Env_Response_Regulators"/>
</dbReference>
<dbReference type="EMBL" id="FQVY01000004">
    <property type="protein sequence ID" value="SHG52016.1"/>
    <property type="molecule type" value="Genomic_DNA"/>
</dbReference>
<dbReference type="InterPro" id="IPR014710">
    <property type="entry name" value="RmlC-like_jellyroll"/>
</dbReference>
<dbReference type="PROSITE" id="PS50042">
    <property type="entry name" value="CNMP_BINDING_3"/>
    <property type="match status" value="1"/>
</dbReference>
<protein>
    <submittedName>
        <fullName evidence="5">cAMP-binding domain of CRP or a regulatory subunit of cAMP-dependent protein kinases</fullName>
    </submittedName>
</protein>
<dbReference type="Pfam" id="PF13545">
    <property type="entry name" value="HTH_Crp_2"/>
    <property type="match status" value="1"/>
</dbReference>
<dbReference type="Gene3D" id="1.10.10.10">
    <property type="entry name" value="Winged helix-like DNA-binding domain superfamily/Winged helix DNA-binding domain"/>
    <property type="match status" value="1"/>
</dbReference>
<evidence type="ECO:0000313" key="5">
    <source>
        <dbReference type="EMBL" id="SHG52016.1"/>
    </source>
</evidence>
<accession>A0AAQ1MF81</accession>
<sequence>MDSRELERLLATCPQSVKNRMERCHYAQGEYIIRAGETARWVYLLAKGRIRVFYYTSGGDLVINYLGHKNRTIFGESEVLQELPTIFYNVQAETDCDTLRLSKDDFWRWLERDHAFCIYLIRWQNRRSSDASRFGVMAALLPLRVRTAVLIQENLAPDGRVKIDKTTLAGLLATSMRSTNRIVKTLREEGVLAVDGENLRVLDPAALQAIVDIRADFEPDQDYTVGPDPDGLDD</sequence>
<evidence type="ECO:0000313" key="6">
    <source>
        <dbReference type="Proteomes" id="UP000184089"/>
    </source>
</evidence>
<dbReference type="InterPro" id="IPR018488">
    <property type="entry name" value="cNMP-bd_CS"/>
</dbReference>
<dbReference type="RefSeq" id="WP_044992943.1">
    <property type="nucleotide sequence ID" value="NZ_FQVY01000004.1"/>
</dbReference>
<dbReference type="GO" id="GO:0003677">
    <property type="term" value="F:DNA binding"/>
    <property type="evidence" value="ECO:0007669"/>
    <property type="project" value="UniProtKB-KW"/>
</dbReference>
<comment type="caution">
    <text evidence="5">The sequence shown here is derived from an EMBL/GenBank/DDBJ whole genome shotgun (WGS) entry which is preliminary data.</text>
</comment>
<dbReference type="PROSITE" id="PS00888">
    <property type="entry name" value="CNMP_BINDING_1"/>
    <property type="match status" value="1"/>
</dbReference>
<dbReference type="PANTHER" id="PTHR24567:SF26">
    <property type="entry name" value="REGULATORY PROTEIN YEIL"/>
    <property type="match status" value="1"/>
</dbReference>
<evidence type="ECO:0000256" key="1">
    <source>
        <dbReference type="ARBA" id="ARBA00023015"/>
    </source>
</evidence>
<keyword evidence="2" id="KW-0238">DNA-binding</keyword>
<keyword evidence="3" id="KW-0804">Transcription</keyword>
<keyword evidence="1" id="KW-0805">Transcription regulation</keyword>
<organism evidence="5 6">
    <name type="scientific">Bittarella massiliensis</name>
    <name type="common">ex Durand et al. 2017</name>
    <dbReference type="NCBI Taxonomy" id="1720313"/>
    <lineage>
        <taxon>Bacteria</taxon>
        <taxon>Bacillati</taxon>
        <taxon>Bacillota</taxon>
        <taxon>Clostridia</taxon>
        <taxon>Eubacteriales</taxon>
        <taxon>Oscillospiraceae</taxon>
        <taxon>Bittarella (ex Durand et al. 2017)</taxon>
    </lineage>
</organism>
<dbReference type="GO" id="GO:0003700">
    <property type="term" value="F:DNA-binding transcription factor activity"/>
    <property type="evidence" value="ECO:0007669"/>
    <property type="project" value="TreeGrafter"/>
</dbReference>
<feature type="domain" description="Cyclic nucleotide-binding" evidence="4">
    <location>
        <begin position="5"/>
        <end position="110"/>
    </location>
</feature>
<dbReference type="Pfam" id="PF00027">
    <property type="entry name" value="cNMP_binding"/>
    <property type="match status" value="1"/>
</dbReference>
<evidence type="ECO:0000259" key="4">
    <source>
        <dbReference type="PROSITE" id="PS50042"/>
    </source>
</evidence>
<name>A0AAQ1MF81_9FIRM</name>